<dbReference type="PANTHER" id="PTHR13932:SF6">
    <property type="entry name" value="OXYGEN-INDEPENDENT COPROPORPHYRINOGEN III OXIDASE"/>
    <property type="match status" value="1"/>
</dbReference>
<dbReference type="RefSeq" id="WP_024904986.1">
    <property type="nucleotide sequence ID" value="NZ_CADFGU010000008.1"/>
</dbReference>
<sequence length="442" mass="48082">MDVDTAVIQRHRRCAPRYDIYPASDWFVEAFDAAALDATLAACSSLGPVRVAMDLRLPAPGMGWSSRDWRELPALLGRDMALHVARLASDGVGRAVPVDEVRLSWHEAPHGGYAERDGTSPPWLMTLLRDHFAMSPHAHCSVTVPASCRRTGAIQMLRGDGFQRIEIVDDGNASEGVRRWVQTAAVMNFASIGAGFVYGAPGQTAGAMREALTALLDAGPSYVVLQHAEDCRRGFRPVLDRSHSDRSTVEVMSLLVCAARILAAAGYRCIGQDLYARTDDPLAVAHRQGRLLRKSHGASLRPVSLVLGIGPDAIGTVGNAYYQNRADPTRYRQALMHDQLPVKRGAVLGANDMARRAIIQALVTDLFIDIAAIETTHRIDFVRGFAEETAALRAFEQVGLMLFDDAMVELTDAGRLIAGSIAMVFDDAVKQARLRMPLHGPL</sequence>
<dbReference type="GO" id="GO:0051989">
    <property type="term" value="F:coproporphyrinogen dehydrogenase activity"/>
    <property type="evidence" value="ECO:0007669"/>
    <property type="project" value="TreeGrafter"/>
</dbReference>
<evidence type="ECO:0000256" key="1">
    <source>
        <dbReference type="ARBA" id="ARBA00023002"/>
    </source>
</evidence>
<accession>A0A0F5K2T9</accession>
<comment type="caution">
    <text evidence="2">The sequence shown here is derived from an EMBL/GenBank/DDBJ whole genome shotgun (WGS) entry which is preliminary data.</text>
</comment>
<gene>
    <name evidence="2" type="ORF">WM40_05920</name>
</gene>
<dbReference type="PANTHER" id="PTHR13932">
    <property type="entry name" value="COPROPORPHYRINIGEN III OXIDASE"/>
    <property type="match status" value="1"/>
</dbReference>
<dbReference type="STRING" id="28092.WM40_05920"/>
<evidence type="ECO:0000313" key="2">
    <source>
        <dbReference type="EMBL" id="KKB64441.1"/>
    </source>
</evidence>
<protein>
    <recommendedName>
        <fullName evidence="4">Coproporphyrinogen III oxidase</fullName>
    </recommendedName>
</protein>
<dbReference type="Proteomes" id="UP000033618">
    <property type="component" value="Unassembled WGS sequence"/>
</dbReference>
<name>A0A0F5K2T9_9BURK</name>
<dbReference type="GO" id="GO:0005737">
    <property type="term" value="C:cytoplasm"/>
    <property type="evidence" value="ECO:0007669"/>
    <property type="project" value="TreeGrafter"/>
</dbReference>
<keyword evidence="1" id="KW-0560">Oxidoreductase</keyword>
<dbReference type="SUPFAM" id="SSF102114">
    <property type="entry name" value="Radical SAM enzymes"/>
    <property type="match status" value="1"/>
</dbReference>
<dbReference type="InterPro" id="IPR034505">
    <property type="entry name" value="Coproporphyrinogen-III_oxidase"/>
</dbReference>
<dbReference type="InterPro" id="IPR058240">
    <property type="entry name" value="rSAM_sf"/>
</dbReference>
<dbReference type="PATRIC" id="fig|28092.6.peg.1409"/>
<dbReference type="Gene3D" id="1.10.10.920">
    <property type="match status" value="1"/>
</dbReference>
<organism evidence="2 3">
    <name type="scientific">Robbsia andropogonis</name>
    <dbReference type="NCBI Taxonomy" id="28092"/>
    <lineage>
        <taxon>Bacteria</taxon>
        <taxon>Pseudomonadati</taxon>
        <taxon>Pseudomonadota</taxon>
        <taxon>Betaproteobacteria</taxon>
        <taxon>Burkholderiales</taxon>
        <taxon>Burkholderiaceae</taxon>
        <taxon>Robbsia</taxon>
    </lineage>
</organism>
<evidence type="ECO:0000313" key="3">
    <source>
        <dbReference type="Proteomes" id="UP000033618"/>
    </source>
</evidence>
<proteinExistence type="predicted"/>
<dbReference type="AlphaFoldDB" id="A0A0F5K2T9"/>
<evidence type="ECO:0008006" key="4">
    <source>
        <dbReference type="Google" id="ProtNLM"/>
    </source>
</evidence>
<dbReference type="EMBL" id="LAQU01000004">
    <property type="protein sequence ID" value="KKB64441.1"/>
    <property type="molecule type" value="Genomic_DNA"/>
</dbReference>
<reference evidence="2 3" key="1">
    <citation type="submission" date="2015-03" db="EMBL/GenBank/DDBJ databases">
        <title>Draft Genome Sequence of Burkholderia andropogonis type strain ICMP2807, isolated from Sorghum bicolor.</title>
        <authorList>
            <person name="Lopes-Santos L."/>
            <person name="Castro D.B."/>
            <person name="Ottoboni L.M."/>
            <person name="Park D."/>
            <person name="Weirc B.S."/>
            <person name="Destefano S.A."/>
        </authorList>
    </citation>
    <scope>NUCLEOTIDE SEQUENCE [LARGE SCALE GENOMIC DNA]</scope>
    <source>
        <strain evidence="2 3">ICMP2807</strain>
    </source>
</reference>
<keyword evidence="3" id="KW-1185">Reference proteome</keyword>
<dbReference type="GO" id="GO:0051539">
    <property type="term" value="F:4 iron, 4 sulfur cluster binding"/>
    <property type="evidence" value="ECO:0007669"/>
    <property type="project" value="TreeGrafter"/>
</dbReference>
<dbReference type="GO" id="GO:0006782">
    <property type="term" value="P:protoporphyrinogen IX biosynthetic process"/>
    <property type="evidence" value="ECO:0007669"/>
    <property type="project" value="TreeGrafter"/>
</dbReference>